<dbReference type="EMBL" id="JAAAHW010006867">
    <property type="protein sequence ID" value="KAF9953925.1"/>
    <property type="molecule type" value="Genomic_DNA"/>
</dbReference>
<dbReference type="AlphaFoldDB" id="A0A9P6IYL3"/>
<dbReference type="Proteomes" id="UP000749646">
    <property type="component" value="Unassembled WGS sequence"/>
</dbReference>
<dbReference type="Gene3D" id="3.80.10.10">
    <property type="entry name" value="Ribonuclease Inhibitor"/>
    <property type="match status" value="1"/>
</dbReference>
<reference evidence="1" key="1">
    <citation type="journal article" date="2020" name="Fungal Divers.">
        <title>Resolving the Mortierellaceae phylogeny through synthesis of multi-gene phylogenetics and phylogenomics.</title>
        <authorList>
            <person name="Vandepol N."/>
            <person name="Liber J."/>
            <person name="Desiro A."/>
            <person name="Na H."/>
            <person name="Kennedy M."/>
            <person name="Barry K."/>
            <person name="Grigoriev I.V."/>
            <person name="Miller A.N."/>
            <person name="O'Donnell K."/>
            <person name="Stajich J.E."/>
            <person name="Bonito G."/>
        </authorList>
    </citation>
    <scope>NUCLEOTIDE SEQUENCE</scope>
    <source>
        <strain evidence="1">MES-2147</strain>
    </source>
</reference>
<protein>
    <submittedName>
        <fullName evidence="1">Uncharacterized protein</fullName>
    </submittedName>
</protein>
<proteinExistence type="predicted"/>
<dbReference type="InterPro" id="IPR032675">
    <property type="entry name" value="LRR_dom_sf"/>
</dbReference>
<evidence type="ECO:0000313" key="1">
    <source>
        <dbReference type="EMBL" id="KAF9953925.1"/>
    </source>
</evidence>
<gene>
    <name evidence="1" type="ORF">BGZ65_004347</name>
</gene>
<name>A0A9P6IYL3_9FUNG</name>
<accession>A0A9P6IYL3</accession>
<evidence type="ECO:0000313" key="2">
    <source>
        <dbReference type="Proteomes" id="UP000749646"/>
    </source>
</evidence>
<sequence length="237" mass="27113">MAGTWPDLEDLDLVESGASDPQLALIFGGMRRIHGLSITRTDLGIQTRAALRPHFPWLTNLDITMNAVYTGKFVAEVLRSCPQLENLKTDRISVDYFLDGVPWACEKSLKVLEICFEVLPRMRSEDLGPLLILLSRLRNLERLDLTDPEASLSNILSLEFRLDKGLEQLATLTRLKRLVIERTIQESTMEDVEWMINHWRNLKCIEGTLNTEDKDESAKLVSKLQAAGVEVWPWKRR</sequence>
<keyword evidence="2" id="KW-1185">Reference proteome</keyword>
<dbReference type="SUPFAM" id="SSF52047">
    <property type="entry name" value="RNI-like"/>
    <property type="match status" value="1"/>
</dbReference>
<organism evidence="1 2">
    <name type="scientific">Modicella reniformis</name>
    <dbReference type="NCBI Taxonomy" id="1440133"/>
    <lineage>
        <taxon>Eukaryota</taxon>
        <taxon>Fungi</taxon>
        <taxon>Fungi incertae sedis</taxon>
        <taxon>Mucoromycota</taxon>
        <taxon>Mortierellomycotina</taxon>
        <taxon>Mortierellomycetes</taxon>
        <taxon>Mortierellales</taxon>
        <taxon>Mortierellaceae</taxon>
        <taxon>Modicella</taxon>
    </lineage>
</organism>
<comment type="caution">
    <text evidence="1">The sequence shown here is derived from an EMBL/GenBank/DDBJ whole genome shotgun (WGS) entry which is preliminary data.</text>
</comment>
<dbReference type="OrthoDB" id="2354556at2759"/>